<keyword evidence="2" id="KW-0808">Transferase</keyword>
<reference evidence="2" key="1">
    <citation type="submission" date="2023-03" db="EMBL/GenBank/DDBJ databases">
        <title>Massive genome expansion in bonnet fungi (Mycena s.s.) driven by repeated elements and novel gene families across ecological guilds.</title>
        <authorList>
            <consortium name="Lawrence Berkeley National Laboratory"/>
            <person name="Harder C.B."/>
            <person name="Miyauchi S."/>
            <person name="Viragh M."/>
            <person name="Kuo A."/>
            <person name="Thoen E."/>
            <person name="Andreopoulos B."/>
            <person name="Lu D."/>
            <person name="Skrede I."/>
            <person name="Drula E."/>
            <person name="Henrissat B."/>
            <person name="Morin E."/>
            <person name="Kohler A."/>
            <person name="Barry K."/>
            <person name="LaButti K."/>
            <person name="Morin E."/>
            <person name="Salamov A."/>
            <person name="Lipzen A."/>
            <person name="Mereny Z."/>
            <person name="Hegedus B."/>
            <person name="Baldrian P."/>
            <person name="Stursova M."/>
            <person name="Weitz H."/>
            <person name="Taylor A."/>
            <person name="Grigoriev I.V."/>
            <person name="Nagy L.G."/>
            <person name="Martin F."/>
            <person name="Kauserud H."/>
        </authorList>
    </citation>
    <scope>NUCLEOTIDE SEQUENCE</scope>
    <source>
        <strain evidence="2">9144</strain>
    </source>
</reference>
<dbReference type="Pfam" id="PF13649">
    <property type="entry name" value="Methyltransf_25"/>
    <property type="match status" value="1"/>
</dbReference>
<gene>
    <name evidence="2" type="ORF">GGX14DRAFT_351746</name>
</gene>
<comment type="caution">
    <text evidence="2">The sequence shown here is derived from an EMBL/GenBank/DDBJ whole genome shotgun (WGS) entry which is preliminary data.</text>
</comment>
<evidence type="ECO:0000259" key="1">
    <source>
        <dbReference type="Pfam" id="PF13649"/>
    </source>
</evidence>
<feature type="domain" description="Methyltransferase" evidence="1">
    <location>
        <begin position="64"/>
        <end position="156"/>
    </location>
</feature>
<dbReference type="Gene3D" id="3.40.50.150">
    <property type="entry name" value="Vaccinia Virus protein VP39"/>
    <property type="match status" value="1"/>
</dbReference>
<dbReference type="GO" id="GO:0008168">
    <property type="term" value="F:methyltransferase activity"/>
    <property type="evidence" value="ECO:0007669"/>
    <property type="project" value="UniProtKB-KW"/>
</dbReference>
<dbReference type="InterPro" id="IPR041698">
    <property type="entry name" value="Methyltransf_25"/>
</dbReference>
<organism evidence="2 3">
    <name type="scientific">Mycena pura</name>
    <dbReference type="NCBI Taxonomy" id="153505"/>
    <lineage>
        <taxon>Eukaryota</taxon>
        <taxon>Fungi</taxon>
        <taxon>Dikarya</taxon>
        <taxon>Basidiomycota</taxon>
        <taxon>Agaricomycotina</taxon>
        <taxon>Agaricomycetes</taxon>
        <taxon>Agaricomycetidae</taxon>
        <taxon>Agaricales</taxon>
        <taxon>Marasmiineae</taxon>
        <taxon>Mycenaceae</taxon>
        <taxon>Mycena</taxon>
    </lineage>
</organism>
<dbReference type="GO" id="GO:0032259">
    <property type="term" value="P:methylation"/>
    <property type="evidence" value="ECO:0007669"/>
    <property type="project" value="UniProtKB-KW"/>
</dbReference>
<evidence type="ECO:0000313" key="2">
    <source>
        <dbReference type="EMBL" id="KAJ7223383.1"/>
    </source>
</evidence>
<dbReference type="PANTHER" id="PTHR43591">
    <property type="entry name" value="METHYLTRANSFERASE"/>
    <property type="match status" value="1"/>
</dbReference>
<dbReference type="Proteomes" id="UP001219525">
    <property type="component" value="Unassembled WGS sequence"/>
</dbReference>
<dbReference type="SUPFAM" id="SSF53335">
    <property type="entry name" value="S-adenosyl-L-methionine-dependent methyltransferases"/>
    <property type="match status" value="1"/>
</dbReference>
<feature type="non-terminal residue" evidence="2">
    <location>
        <position position="307"/>
    </location>
</feature>
<accession>A0AAD6YM89</accession>
<dbReference type="CDD" id="cd02440">
    <property type="entry name" value="AdoMet_MTases"/>
    <property type="match status" value="1"/>
</dbReference>
<keyword evidence="2" id="KW-0489">Methyltransferase</keyword>
<protein>
    <submittedName>
        <fullName evidence="2">S-adenosyl-L-methionine-dependent methyltransferase</fullName>
    </submittedName>
</protein>
<proteinExistence type="predicted"/>
<dbReference type="InterPro" id="IPR029063">
    <property type="entry name" value="SAM-dependent_MTases_sf"/>
</dbReference>
<keyword evidence="3" id="KW-1185">Reference proteome</keyword>
<dbReference type="AlphaFoldDB" id="A0AAD6YM89"/>
<name>A0AAD6YM89_9AGAR</name>
<sequence>PIQHAPREHHEYPGAHYALPADDAERQRWALATGRLVIQHNALKKIFENRILIAPVTLAPNDRVLDIGTGPGLWVLDLAQSVDPAVHMVAVDITPRLFPASSAENIIFQVESVTSLPSEWTDTFTLVHQRLLMLALQIPEWLQVVRDIHRVLRPGGWVQLGESEPWYEGEAPDKPCVEKLVSMYRRLIESRNLYVDCARNMWALLEEVGFVDIHVEQRSVPLGKWAGKDGAFSAINYTGVFRGLKTPILEAGGYGVVTTESEYDALVEGAKKEYDEGVGSKREFFIFCARKPRACAQPNDSDAGNAH</sequence>
<evidence type="ECO:0000313" key="3">
    <source>
        <dbReference type="Proteomes" id="UP001219525"/>
    </source>
</evidence>
<dbReference type="EMBL" id="JARJCW010000006">
    <property type="protein sequence ID" value="KAJ7223383.1"/>
    <property type="molecule type" value="Genomic_DNA"/>
</dbReference>